<sequence>MVFYTLLCSPSPACFPIVVCVRN</sequence>
<evidence type="ECO:0000313" key="1">
    <source>
        <dbReference type="EMBL" id="ACF87140.1"/>
    </source>
</evidence>
<name>B4FYE7_MAIZE</name>
<reference evidence="1" key="1">
    <citation type="journal article" date="2009" name="PLoS Genet.">
        <title>Sequencing, mapping, and analysis of 27,455 maize full-length cDNAs.</title>
        <authorList>
            <person name="Soderlund C."/>
            <person name="Descour A."/>
            <person name="Kudrna D."/>
            <person name="Bomhoff M."/>
            <person name="Boyd L."/>
            <person name="Currie J."/>
            <person name="Angelova A."/>
            <person name="Collura K."/>
            <person name="Wissotski M."/>
            <person name="Ashley E."/>
            <person name="Morrow D."/>
            <person name="Fernandes J."/>
            <person name="Walbot V."/>
            <person name="Yu Y."/>
        </authorList>
    </citation>
    <scope>NUCLEOTIDE SEQUENCE</scope>
    <source>
        <strain evidence="1">B73</strain>
    </source>
</reference>
<organism evidence="1">
    <name type="scientific">Zea mays</name>
    <name type="common">Maize</name>
    <dbReference type="NCBI Taxonomy" id="4577"/>
    <lineage>
        <taxon>Eukaryota</taxon>
        <taxon>Viridiplantae</taxon>
        <taxon>Streptophyta</taxon>
        <taxon>Embryophyta</taxon>
        <taxon>Tracheophyta</taxon>
        <taxon>Spermatophyta</taxon>
        <taxon>Magnoliopsida</taxon>
        <taxon>Liliopsida</taxon>
        <taxon>Poales</taxon>
        <taxon>Poaceae</taxon>
        <taxon>PACMAD clade</taxon>
        <taxon>Panicoideae</taxon>
        <taxon>Andropogonodae</taxon>
        <taxon>Andropogoneae</taxon>
        <taxon>Tripsacinae</taxon>
        <taxon>Zea</taxon>
    </lineage>
</organism>
<dbReference type="AlphaFoldDB" id="B4FYE7"/>
<protein>
    <submittedName>
        <fullName evidence="1">Uncharacterized protein</fullName>
    </submittedName>
</protein>
<dbReference type="EMBL" id="BT042135">
    <property type="protein sequence ID" value="ACF87140.1"/>
    <property type="molecule type" value="mRNA"/>
</dbReference>
<proteinExistence type="evidence at transcript level"/>
<accession>B4FYE7</accession>